<dbReference type="PANTHER" id="PTHR36510:SF1">
    <property type="entry name" value="GLUTAMATE--CYSTEINE LIGASE 2-RELATED"/>
    <property type="match status" value="1"/>
</dbReference>
<name>A0A6J4PNE2_9ACTN</name>
<sequence length="116" mass="12912">TCRERAESEESYPNARPELVRAAHFVASRHGLDADLVDVEARRSVPAREMVEKLLAFTRPALEEFGDWEEVSSLVGETLRGGNGASRQRRAYGRAGRLEEVVDMLIEETAQGTNLV</sequence>
<dbReference type="InterPro" id="IPR050141">
    <property type="entry name" value="GCL_type2/YbdK_subfam"/>
</dbReference>
<dbReference type="InterPro" id="IPR006336">
    <property type="entry name" value="GCS2"/>
</dbReference>
<organism evidence="2">
    <name type="scientific">uncultured Rubrobacteraceae bacterium</name>
    <dbReference type="NCBI Taxonomy" id="349277"/>
    <lineage>
        <taxon>Bacteria</taxon>
        <taxon>Bacillati</taxon>
        <taxon>Actinomycetota</taxon>
        <taxon>Rubrobacteria</taxon>
        <taxon>Rubrobacterales</taxon>
        <taxon>Rubrobacteraceae</taxon>
        <taxon>environmental samples</taxon>
    </lineage>
</organism>
<dbReference type="InterPro" id="IPR014746">
    <property type="entry name" value="Gln_synth/guanido_kin_cat_dom"/>
</dbReference>
<evidence type="ECO:0000256" key="1">
    <source>
        <dbReference type="ARBA" id="ARBA00048819"/>
    </source>
</evidence>
<accession>A0A6J4PNE2</accession>
<dbReference type="GO" id="GO:0016879">
    <property type="term" value="F:ligase activity, forming carbon-nitrogen bonds"/>
    <property type="evidence" value="ECO:0007669"/>
    <property type="project" value="TreeGrafter"/>
</dbReference>
<comment type="catalytic activity">
    <reaction evidence="1">
        <text>L-cysteine + L-glutamate + ATP = gamma-L-glutamyl-L-cysteine + ADP + phosphate + H(+)</text>
        <dbReference type="Rhea" id="RHEA:13285"/>
        <dbReference type="ChEBI" id="CHEBI:15378"/>
        <dbReference type="ChEBI" id="CHEBI:29985"/>
        <dbReference type="ChEBI" id="CHEBI:30616"/>
        <dbReference type="ChEBI" id="CHEBI:35235"/>
        <dbReference type="ChEBI" id="CHEBI:43474"/>
        <dbReference type="ChEBI" id="CHEBI:58173"/>
        <dbReference type="ChEBI" id="CHEBI:456216"/>
        <dbReference type="EC" id="6.3.2.2"/>
    </reaction>
</comment>
<feature type="non-terminal residue" evidence="2">
    <location>
        <position position="1"/>
    </location>
</feature>
<dbReference type="SUPFAM" id="SSF55931">
    <property type="entry name" value="Glutamine synthetase/guanido kinase"/>
    <property type="match status" value="1"/>
</dbReference>
<protein>
    <submittedName>
        <fullName evidence="2">Uncharacterized protein</fullName>
    </submittedName>
</protein>
<dbReference type="Pfam" id="PF04107">
    <property type="entry name" value="GCS2"/>
    <property type="match status" value="1"/>
</dbReference>
<gene>
    <name evidence="2" type="ORF">AVDCRST_MAG01-01-1867</name>
</gene>
<dbReference type="Gene3D" id="3.30.590.20">
    <property type="match status" value="1"/>
</dbReference>
<reference evidence="2" key="1">
    <citation type="submission" date="2020-02" db="EMBL/GenBank/DDBJ databases">
        <authorList>
            <person name="Meier V. D."/>
        </authorList>
    </citation>
    <scope>NUCLEOTIDE SEQUENCE</scope>
    <source>
        <strain evidence="2">AVDCRST_MAG01</strain>
    </source>
</reference>
<dbReference type="EMBL" id="CADCUW010000277">
    <property type="protein sequence ID" value="CAA9415060.1"/>
    <property type="molecule type" value="Genomic_DNA"/>
</dbReference>
<dbReference type="PANTHER" id="PTHR36510">
    <property type="entry name" value="GLUTAMATE--CYSTEINE LIGASE 2-RELATED"/>
    <property type="match status" value="1"/>
</dbReference>
<dbReference type="AlphaFoldDB" id="A0A6J4PNE2"/>
<evidence type="ECO:0000313" key="2">
    <source>
        <dbReference type="EMBL" id="CAA9415060.1"/>
    </source>
</evidence>
<proteinExistence type="predicted"/>